<comment type="caution">
    <text evidence="3">The sequence shown here is derived from an EMBL/GenBank/DDBJ whole genome shotgun (WGS) entry which is preliminary data.</text>
</comment>
<protein>
    <submittedName>
        <fullName evidence="3">Uncharacterized protein</fullName>
    </submittedName>
</protein>
<dbReference type="Proteomes" id="UP000436088">
    <property type="component" value="Unassembled WGS sequence"/>
</dbReference>
<evidence type="ECO:0000256" key="2">
    <source>
        <dbReference type="ARBA" id="ARBA00022676"/>
    </source>
</evidence>
<name>A0A6A3BQP5_HIBSY</name>
<dbReference type="GO" id="GO:0051603">
    <property type="term" value="P:proteolysis involved in protein catabolic process"/>
    <property type="evidence" value="ECO:0007669"/>
    <property type="project" value="InterPro"/>
</dbReference>
<gene>
    <name evidence="3" type="ORF">F3Y22_tig00109987pilonHSYRG00267</name>
</gene>
<dbReference type="InterPro" id="IPR029055">
    <property type="entry name" value="Ntn_hydrolases_N"/>
</dbReference>
<dbReference type="InterPro" id="IPR001353">
    <property type="entry name" value="Proteasome_sua/b"/>
</dbReference>
<dbReference type="GO" id="GO:0035251">
    <property type="term" value="F:UDP-glucosyltransferase activity"/>
    <property type="evidence" value="ECO:0007669"/>
    <property type="project" value="TreeGrafter"/>
</dbReference>
<keyword evidence="2" id="KW-0328">Glycosyltransferase</keyword>
<dbReference type="SUPFAM" id="SSF56235">
    <property type="entry name" value="N-terminal nucleophile aminohydrolases (Ntn hydrolases)"/>
    <property type="match status" value="1"/>
</dbReference>
<reference evidence="3" key="1">
    <citation type="submission" date="2019-09" db="EMBL/GenBank/DDBJ databases">
        <title>Draft genome information of white flower Hibiscus syriacus.</title>
        <authorList>
            <person name="Kim Y.-M."/>
        </authorList>
    </citation>
    <scope>NUCLEOTIDE SEQUENCE [LARGE SCALE GENOMIC DNA]</scope>
    <source>
        <strain evidence="3">YM2019G1</strain>
    </source>
</reference>
<evidence type="ECO:0000313" key="3">
    <source>
        <dbReference type="EMBL" id="KAE8718943.1"/>
    </source>
</evidence>
<dbReference type="AlphaFoldDB" id="A0A6A3BQP5"/>
<dbReference type="Gene3D" id="3.40.50.2000">
    <property type="entry name" value="Glycogen Phosphorylase B"/>
    <property type="match status" value="1"/>
</dbReference>
<evidence type="ECO:0000256" key="1">
    <source>
        <dbReference type="ARBA" id="ARBA00009995"/>
    </source>
</evidence>
<dbReference type="Gene3D" id="3.60.20.10">
    <property type="entry name" value="Glutamine Phosphoribosylpyrophosphate, subunit 1, domain 1"/>
    <property type="match status" value="1"/>
</dbReference>
<sequence>MVSADEYIHILMFPFMGHDHLIPFLALAKQIHHQTGFNVAIANTPLNIQYLRSTLRQEPNPGIRLFELPFTSSDHGLPPNTENTENLMLDLIGKFFSSSVCLRTPFHYALLEIVKQQGRPPVCVISDVFFGWAVDVANSVGTVNVRGHDYDRELIGSRLLRPTGGSWRSLARRGVGWDMKSETFANLVSAILYEKRFGPYFSQPIIAGLGDEDKPFICTMDSNGVKWETKFVAREAVT</sequence>
<accession>A0A6A3BQP5</accession>
<organism evidence="3 4">
    <name type="scientific">Hibiscus syriacus</name>
    <name type="common">Rose of Sharon</name>
    <dbReference type="NCBI Taxonomy" id="106335"/>
    <lineage>
        <taxon>Eukaryota</taxon>
        <taxon>Viridiplantae</taxon>
        <taxon>Streptophyta</taxon>
        <taxon>Embryophyta</taxon>
        <taxon>Tracheophyta</taxon>
        <taxon>Spermatophyta</taxon>
        <taxon>Magnoliopsida</taxon>
        <taxon>eudicotyledons</taxon>
        <taxon>Gunneridae</taxon>
        <taxon>Pentapetalae</taxon>
        <taxon>rosids</taxon>
        <taxon>malvids</taxon>
        <taxon>Malvales</taxon>
        <taxon>Malvaceae</taxon>
        <taxon>Malvoideae</taxon>
        <taxon>Hibiscus</taxon>
    </lineage>
</organism>
<dbReference type="PANTHER" id="PTHR48047:SF107">
    <property type="entry name" value="UDP-GLYCOSYLTRANSFERASE 92A1-LIKE"/>
    <property type="match status" value="1"/>
</dbReference>
<dbReference type="Pfam" id="PF00227">
    <property type="entry name" value="Proteasome"/>
    <property type="match status" value="1"/>
</dbReference>
<evidence type="ECO:0000313" key="4">
    <source>
        <dbReference type="Proteomes" id="UP000436088"/>
    </source>
</evidence>
<proteinExistence type="inferred from homology"/>
<dbReference type="PANTHER" id="PTHR48047">
    <property type="entry name" value="GLYCOSYLTRANSFERASE"/>
    <property type="match status" value="1"/>
</dbReference>
<keyword evidence="2" id="KW-0808">Transferase</keyword>
<comment type="similarity">
    <text evidence="1">Belongs to the UDP-glycosyltransferase family.</text>
</comment>
<keyword evidence="4" id="KW-1185">Reference proteome</keyword>
<dbReference type="GO" id="GO:0005839">
    <property type="term" value="C:proteasome core complex"/>
    <property type="evidence" value="ECO:0007669"/>
    <property type="project" value="InterPro"/>
</dbReference>
<dbReference type="EMBL" id="VEPZ02000799">
    <property type="protein sequence ID" value="KAE8718943.1"/>
    <property type="molecule type" value="Genomic_DNA"/>
</dbReference>
<dbReference type="SUPFAM" id="SSF53756">
    <property type="entry name" value="UDP-Glycosyltransferase/glycogen phosphorylase"/>
    <property type="match status" value="1"/>
</dbReference>